<evidence type="ECO:0000256" key="3">
    <source>
        <dbReference type="ARBA" id="ARBA00022980"/>
    </source>
</evidence>
<dbReference type="InterPro" id="IPR008914">
    <property type="entry name" value="PEBP"/>
</dbReference>
<evidence type="ECO:0000256" key="8">
    <source>
        <dbReference type="ARBA" id="ARBA00039444"/>
    </source>
</evidence>
<dbReference type="EMBL" id="JALNTZ010000002">
    <property type="protein sequence ID" value="KAJ3662695.1"/>
    <property type="molecule type" value="Genomic_DNA"/>
</dbReference>
<dbReference type="AlphaFoldDB" id="A0AA38IUU9"/>
<dbReference type="GO" id="GO:0005743">
    <property type="term" value="C:mitochondrial inner membrane"/>
    <property type="evidence" value="ECO:0007669"/>
    <property type="project" value="UniProtKB-ARBA"/>
</dbReference>
<dbReference type="FunFam" id="3.90.280.10:FF:000002">
    <property type="entry name" value="39S ribosomal protein L38, mitochondrial"/>
    <property type="match status" value="1"/>
</dbReference>
<dbReference type="PANTHER" id="PTHR11362:SF133">
    <property type="entry name" value="LARGE RIBOSOMAL SUBUNIT PROTEIN ML38"/>
    <property type="match status" value="1"/>
</dbReference>
<accession>A0AA38IUU9</accession>
<dbReference type="CDD" id="cd00866">
    <property type="entry name" value="PEBP_euk"/>
    <property type="match status" value="1"/>
</dbReference>
<keyword evidence="6" id="KW-0687">Ribonucleoprotein</keyword>
<evidence type="ECO:0000256" key="1">
    <source>
        <dbReference type="ARBA" id="ARBA00004173"/>
    </source>
</evidence>
<protein>
    <recommendedName>
        <fullName evidence="8">Large ribosomal subunit protein mL38</fullName>
    </recommendedName>
    <alternativeName>
        <fullName evidence="9">39S ribosomal protein L38, mitochondrial</fullName>
    </alternativeName>
</protein>
<dbReference type="Pfam" id="PF01161">
    <property type="entry name" value="PBP"/>
    <property type="match status" value="1"/>
</dbReference>
<evidence type="ECO:0000256" key="7">
    <source>
        <dbReference type="ARBA" id="ARBA00038016"/>
    </source>
</evidence>
<comment type="subcellular location">
    <subcellularLocation>
        <location evidence="1">Mitochondrion</location>
    </subcellularLocation>
</comment>
<comment type="caution">
    <text evidence="10">The sequence shown here is derived from an EMBL/GenBank/DDBJ whole genome shotgun (WGS) entry which is preliminary data.</text>
</comment>
<organism evidence="10 11">
    <name type="scientific">Zophobas morio</name>
    <dbReference type="NCBI Taxonomy" id="2755281"/>
    <lineage>
        <taxon>Eukaryota</taxon>
        <taxon>Metazoa</taxon>
        <taxon>Ecdysozoa</taxon>
        <taxon>Arthropoda</taxon>
        <taxon>Hexapoda</taxon>
        <taxon>Insecta</taxon>
        <taxon>Pterygota</taxon>
        <taxon>Neoptera</taxon>
        <taxon>Endopterygota</taxon>
        <taxon>Coleoptera</taxon>
        <taxon>Polyphaga</taxon>
        <taxon>Cucujiformia</taxon>
        <taxon>Tenebrionidae</taxon>
        <taxon>Zophobas</taxon>
    </lineage>
</organism>
<evidence type="ECO:0000256" key="6">
    <source>
        <dbReference type="ARBA" id="ARBA00023274"/>
    </source>
</evidence>
<evidence type="ECO:0000313" key="10">
    <source>
        <dbReference type="EMBL" id="KAJ3662695.1"/>
    </source>
</evidence>
<evidence type="ECO:0000256" key="4">
    <source>
        <dbReference type="ARBA" id="ARBA00023054"/>
    </source>
</evidence>
<evidence type="ECO:0000256" key="2">
    <source>
        <dbReference type="ARBA" id="ARBA00022946"/>
    </source>
</evidence>
<dbReference type="Gene3D" id="3.90.280.10">
    <property type="entry name" value="PEBP-like"/>
    <property type="match status" value="1"/>
</dbReference>
<keyword evidence="2" id="KW-0809">Transit peptide</keyword>
<sequence>MSCILWKFSSNINTRSSSAVRNLIRHGHHLRGKPPGVARSLKQRLEEINYKNPSLHFRVDIGLPPPVVSRSTQLKERLSVVKQLRKNSELEKLARNKQLLINLEQANEEWLRTSGYYHIKKLSDHYGVYEHLFGDAYFLPVVPLCVNYTKADVKHPVYFGNLIKPSDAETKPEVHYESEKEALWSLILTNPDGHFTKQDQEYIHWFVGNIPGNKIDQGETIVEYLQPFPPKGTGYHRHIFILYKQEKRIDFSELKKSGPCLNLEDRTFSTLEFYRQRQEDLTPGGLAFFQSDWDSTLTEFYHNTLNMKEPVFEYDFPPPYIRPQEWFAKRRPFNLYLDKYRDPKQINKEFLMRKLKNVHPFKAPPPPLPYPNAVYFKDSVPQWLKLEKIKSRLKWGRINEIE</sequence>
<keyword evidence="3" id="KW-0689">Ribosomal protein</keyword>
<evidence type="ECO:0000313" key="11">
    <source>
        <dbReference type="Proteomes" id="UP001168821"/>
    </source>
</evidence>
<keyword evidence="5" id="KW-0496">Mitochondrion</keyword>
<dbReference type="GO" id="GO:0005762">
    <property type="term" value="C:mitochondrial large ribosomal subunit"/>
    <property type="evidence" value="ECO:0007669"/>
    <property type="project" value="TreeGrafter"/>
</dbReference>
<gene>
    <name evidence="10" type="ORF">Zmor_007030</name>
</gene>
<dbReference type="Proteomes" id="UP001168821">
    <property type="component" value="Unassembled WGS sequence"/>
</dbReference>
<evidence type="ECO:0000256" key="5">
    <source>
        <dbReference type="ARBA" id="ARBA00023128"/>
    </source>
</evidence>
<comment type="similarity">
    <text evidence="7">Belongs to the phosphatidylethanolamine-binding protein family. Mitochondrion-specific ribosomal protein mL38 subfamily.</text>
</comment>
<keyword evidence="4" id="KW-0175">Coiled coil</keyword>
<dbReference type="PANTHER" id="PTHR11362">
    <property type="entry name" value="PHOSPHATIDYLETHANOLAMINE-BINDING PROTEIN"/>
    <property type="match status" value="1"/>
</dbReference>
<dbReference type="SUPFAM" id="SSF49777">
    <property type="entry name" value="PEBP-like"/>
    <property type="match status" value="1"/>
</dbReference>
<dbReference type="InterPro" id="IPR035810">
    <property type="entry name" value="PEBP_euk"/>
</dbReference>
<proteinExistence type="inferred from homology"/>
<dbReference type="InterPro" id="IPR036610">
    <property type="entry name" value="PEBP-like_sf"/>
</dbReference>
<name>A0AA38IUU9_9CUCU</name>
<reference evidence="10" key="1">
    <citation type="journal article" date="2023" name="G3 (Bethesda)">
        <title>Whole genome assemblies of Zophobas morio and Tenebrio molitor.</title>
        <authorList>
            <person name="Kaur S."/>
            <person name="Stinson S.A."/>
            <person name="diCenzo G.C."/>
        </authorList>
    </citation>
    <scope>NUCLEOTIDE SEQUENCE</scope>
    <source>
        <strain evidence="10">QUZm001</strain>
    </source>
</reference>
<keyword evidence="11" id="KW-1185">Reference proteome</keyword>
<evidence type="ECO:0000256" key="9">
    <source>
        <dbReference type="ARBA" id="ARBA00041206"/>
    </source>
</evidence>